<feature type="DNA-binding region" description="H-T-H motif" evidence="2">
    <location>
        <begin position="35"/>
        <end position="54"/>
    </location>
</feature>
<proteinExistence type="predicted"/>
<dbReference type="eggNOG" id="COG1309">
    <property type="taxonomic scope" value="Bacteria"/>
</dbReference>
<evidence type="ECO:0000313" key="5">
    <source>
        <dbReference type="Proteomes" id="UP000005561"/>
    </source>
</evidence>
<dbReference type="Gene3D" id="1.10.357.10">
    <property type="entry name" value="Tetracycline Repressor, domain 2"/>
    <property type="match status" value="1"/>
</dbReference>
<comment type="caution">
    <text evidence="4">The sequence shown here is derived from an EMBL/GenBank/DDBJ whole genome shotgun (WGS) entry which is preliminary data.</text>
</comment>
<name>C6LG97_9FIRM</name>
<dbReference type="PROSITE" id="PS50977">
    <property type="entry name" value="HTH_TETR_2"/>
    <property type="match status" value="1"/>
</dbReference>
<dbReference type="InterPro" id="IPR009057">
    <property type="entry name" value="Homeodomain-like_sf"/>
</dbReference>
<dbReference type="RefSeq" id="WP_006862442.1">
    <property type="nucleotide sequence ID" value="NZ_ACCL02000011.1"/>
</dbReference>
<accession>C6LG97</accession>
<keyword evidence="5" id="KW-1185">Reference proteome</keyword>
<dbReference type="SUPFAM" id="SSF46689">
    <property type="entry name" value="Homeodomain-like"/>
    <property type="match status" value="1"/>
</dbReference>
<dbReference type="InterPro" id="IPR001647">
    <property type="entry name" value="HTH_TetR"/>
</dbReference>
<reference evidence="4" key="1">
    <citation type="submission" date="2009-07" db="EMBL/GenBank/DDBJ databases">
        <authorList>
            <person name="Weinstock G."/>
            <person name="Sodergren E."/>
            <person name="Clifton S."/>
            <person name="Fulton L."/>
            <person name="Fulton B."/>
            <person name="Courtney L."/>
            <person name="Fronick C."/>
            <person name="Harrison M."/>
            <person name="Strong C."/>
            <person name="Farmer C."/>
            <person name="Delahaunty K."/>
            <person name="Markovic C."/>
            <person name="Hall O."/>
            <person name="Minx P."/>
            <person name="Tomlinson C."/>
            <person name="Mitreva M."/>
            <person name="Nelson J."/>
            <person name="Hou S."/>
            <person name="Wollam A."/>
            <person name="Pepin K.H."/>
            <person name="Johnson M."/>
            <person name="Bhonagiri V."/>
            <person name="Nash W.E."/>
            <person name="Warren W."/>
            <person name="Chinwalla A."/>
            <person name="Mardis E.R."/>
            <person name="Wilson R.K."/>
        </authorList>
    </citation>
    <scope>NUCLEOTIDE SEQUENCE [LARGE SCALE GENOMIC DNA]</scope>
    <source>
        <strain evidence="4">DSM 14469</strain>
    </source>
</reference>
<gene>
    <name evidence="4" type="ORF">BRYFOR_07657</name>
</gene>
<dbReference type="InterPro" id="IPR050624">
    <property type="entry name" value="HTH-type_Tx_Regulator"/>
</dbReference>
<protein>
    <submittedName>
        <fullName evidence="4">Transcriptional regulator, TetR family</fullName>
    </submittedName>
</protein>
<dbReference type="STRING" id="168384.SAMN05660368_03784"/>
<evidence type="ECO:0000313" key="4">
    <source>
        <dbReference type="EMBL" id="EET60461.1"/>
    </source>
</evidence>
<dbReference type="PANTHER" id="PTHR43479:SF11">
    <property type="entry name" value="ACREF_ENVCD OPERON REPRESSOR-RELATED"/>
    <property type="match status" value="1"/>
</dbReference>
<dbReference type="Proteomes" id="UP000005561">
    <property type="component" value="Unassembled WGS sequence"/>
</dbReference>
<dbReference type="GO" id="GO:0003677">
    <property type="term" value="F:DNA binding"/>
    <property type="evidence" value="ECO:0007669"/>
    <property type="project" value="UniProtKB-UniRule"/>
</dbReference>
<dbReference type="OrthoDB" id="494991at2"/>
<dbReference type="EMBL" id="ACCL02000011">
    <property type="protein sequence ID" value="EET60461.1"/>
    <property type="molecule type" value="Genomic_DNA"/>
</dbReference>
<evidence type="ECO:0000256" key="1">
    <source>
        <dbReference type="ARBA" id="ARBA00023125"/>
    </source>
</evidence>
<dbReference type="AlphaFoldDB" id="C6LG97"/>
<feature type="domain" description="HTH tetR-type" evidence="3">
    <location>
        <begin position="12"/>
        <end position="72"/>
    </location>
</feature>
<organism evidence="4 5">
    <name type="scientific">Marvinbryantia formatexigens DSM 14469</name>
    <dbReference type="NCBI Taxonomy" id="478749"/>
    <lineage>
        <taxon>Bacteria</taxon>
        <taxon>Bacillati</taxon>
        <taxon>Bacillota</taxon>
        <taxon>Clostridia</taxon>
        <taxon>Lachnospirales</taxon>
        <taxon>Lachnospiraceae</taxon>
        <taxon>Marvinbryantia</taxon>
    </lineage>
</organism>
<evidence type="ECO:0000256" key="2">
    <source>
        <dbReference type="PROSITE-ProRule" id="PRU00335"/>
    </source>
</evidence>
<dbReference type="Pfam" id="PF00440">
    <property type="entry name" value="TetR_N"/>
    <property type="match status" value="1"/>
</dbReference>
<sequence length="202" mass="23051">MATPKTRKEKAATTKKRIFDTAVDLINQKGYDNVTVSEICNSAGMAKGSFYIHYNSKEDIVRESYYTDMGAFIEQHYADYLKQHPESSPAARIIRFLNLELEFAVYAGYELTCLAYSLNLGACIPGPSEHFEKRTFSKILYNEISSAIKNIHTDFSCDDLFVYFESIVRGLMATWCFSNNSFSIIEKGKIYISHTVHNLIKE</sequence>
<keyword evidence="1 2" id="KW-0238">DNA-binding</keyword>
<dbReference type="PANTHER" id="PTHR43479">
    <property type="entry name" value="ACREF/ENVCD OPERON REPRESSOR-RELATED"/>
    <property type="match status" value="1"/>
</dbReference>
<evidence type="ECO:0000259" key="3">
    <source>
        <dbReference type="PROSITE" id="PS50977"/>
    </source>
</evidence>
<dbReference type="PRINTS" id="PR00455">
    <property type="entry name" value="HTHTETR"/>
</dbReference>